<keyword evidence="11" id="KW-0460">Magnesium</keyword>
<dbReference type="Pfam" id="PF03484">
    <property type="entry name" value="B5"/>
    <property type="match status" value="1"/>
</dbReference>
<dbReference type="InterPro" id="IPR020825">
    <property type="entry name" value="Phe-tRNA_synthase-like_B3/B4"/>
</dbReference>
<dbReference type="GO" id="GO:0006432">
    <property type="term" value="P:phenylalanyl-tRNA aminoacylation"/>
    <property type="evidence" value="ECO:0007669"/>
    <property type="project" value="InterPro"/>
</dbReference>
<dbReference type="InterPro" id="IPR041616">
    <property type="entry name" value="PheRS_beta_core"/>
</dbReference>
<dbReference type="Gene3D" id="3.30.56.10">
    <property type="match status" value="2"/>
</dbReference>
<evidence type="ECO:0000256" key="9">
    <source>
        <dbReference type="ARBA" id="ARBA00022741"/>
    </source>
</evidence>
<dbReference type="GO" id="GO:0005524">
    <property type="term" value="F:ATP binding"/>
    <property type="evidence" value="ECO:0007669"/>
    <property type="project" value="UniProtKB-KW"/>
</dbReference>
<keyword evidence="7" id="KW-0436">Ligase</keyword>
<dbReference type="SUPFAM" id="SSF56037">
    <property type="entry name" value="PheT/TilS domain"/>
    <property type="match status" value="1"/>
</dbReference>
<keyword evidence="12" id="KW-0648">Protein biosynthesis</keyword>
<keyword evidence="6" id="KW-0963">Cytoplasm</keyword>
<organism evidence="17">
    <name type="scientific">Arcella intermedia</name>
    <dbReference type="NCBI Taxonomy" id="1963864"/>
    <lineage>
        <taxon>Eukaryota</taxon>
        <taxon>Amoebozoa</taxon>
        <taxon>Tubulinea</taxon>
        <taxon>Elardia</taxon>
        <taxon>Arcellinida</taxon>
        <taxon>Sphaerothecina</taxon>
        <taxon>Arcellidae</taxon>
        <taxon>Arcella</taxon>
    </lineage>
</organism>
<comment type="subunit">
    <text evidence="4">Tetramer of two alpha and two beta subunits.</text>
</comment>
<dbReference type="GO" id="GO:0009328">
    <property type="term" value="C:phenylalanine-tRNA ligase complex"/>
    <property type="evidence" value="ECO:0007669"/>
    <property type="project" value="TreeGrafter"/>
</dbReference>
<protein>
    <recommendedName>
        <fullName evidence="5">phenylalanine--tRNA ligase</fullName>
        <ecNumber evidence="5">6.1.1.20</ecNumber>
    </recommendedName>
    <alternativeName>
        <fullName evidence="14">Phenylalanyl-tRNA synthetase beta subunit</fullName>
    </alternativeName>
</protein>
<dbReference type="EC" id="6.1.1.20" evidence="5"/>
<evidence type="ECO:0000256" key="12">
    <source>
        <dbReference type="ARBA" id="ARBA00022917"/>
    </source>
</evidence>
<dbReference type="Pfam" id="PF03483">
    <property type="entry name" value="B3_4"/>
    <property type="match status" value="1"/>
</dbReference>
<dbReference type="InterPro" id="IPR045060">
    <property type="entry name" value="Phe-tRNA-ligase_IIc_bsu"/>
</dbReference>
<evidence type="ECO:0000256" key="1">
    <source>
        <dbReference type="ARBA" id="ARBA00001946"/>
    </source>
</evidence>
<dbReference type="InterPro" id="IPR009061">
    <property type="entry name" value="DNA-bd_dom_put_sf"/>
</dbReference>
<dbReference type="PROSITE" id="PS51483">
    <property type="entry name" value="B5"/>
    <property type="match status" value="1"/>
</dbReference>
<evidence type="ECO:0000256" key="8">
    <source>
        <dbReference type="ARBA" id="ARBA00022723"/>
    </source>
</evidence>
<sequence length="580" mass="64697">MPVISVSRNALFERLGKKFSEDEFYDLCFEFGIELDDVEEIEGNKEDLTYKIEIGANRYDLLCLEGLSRALRLFLGADKKLPKYSAVTPAQPLKMIVDHSVNNVRPIVVCAVLRNITFTEQNYKSFIDLQDKLHQNICRKRTLVSIGTHDLDTISGPFTYMALPPEEIVFVPLNDTVSMNAKELMAYLSKDSHLSKYLHIIKDKPTYPVIYDSNKVVLSLPPIINGDHSKIKLETKNVFIEVTAVDRTKALTVLDTMVTMFGEYTSTLFEVEQVEVVETSGNSNLTPDYTSRTVEAPLSYLDSAVGVKISKDKVVDYLLRMGLPATLVDSPAGPVVSVSVPPTRSDILHACDVLEDVAIGYGFNKILDIAEPPKTLTVGAQQPLNKLTDALRNELAQAGYTEVLTLSLCSTEENYNFLRQPNDNLAVKIANPKTIEYQVGRTNLYVGLLKTLNKNKEVSLPIKIFELSDVMLKSDLYDVGARNKRCLCAMYTNLTSAFEVIHGLLERIMMLLEIPKTPLGSTGYTIVAGDDPTYFPGRCAKVIYKGNTVGHFGSIHPEVLEHFHIQFPASALHLDIEPFL</sequence>
<dbReference type="Pfam" id="PF18262">
    <property type="entry name" value="PhetRS_B1"/>
    <property type="match status" value="1"/>
</dbReference>
<evidence type="ECO:0000259" key="16">
    <source>
        <dbReference type="PROSITE" id="PS51483"/>
    </source>
</evidence>
<dbReference type="SMART" id="SM00873">
    <property type="entry name" value="B3_4"/>
    <property type="match status" value="1"/>
</dbReference>
<evidence type="ECO:0000256" key="6">
    <source>
        <dbReference type="ARBA" id="ARBA00022490"/>
    </source>
</evidence>
<reference evidence="17" key="1">
    <citation type="journal article" date="2020" name="J. Eukaryot. Microbiol.">
        <title>De novo Sequencing, Assembly and Annotation of the Transcriptome for the Free-Living Testate Amoeba Arcella intermedia.</title>
        <authorList>
            <person name="Ribeiro G.M."/>
            <person name="Porfirio-Sousa A.L."/>
            <person name="Maurer-Alcala X.X."/>
            <person name="Katz L.A."/>
            <person name="Lahr D.J.G."/>
        </authorList>
    </citation>
    <scope>NUCLEOTIDE SEQUENCE</scope>
</reference>
<dbReference type="EMBL" id="GIBP01001531">
    <property type="protein sequence ID" value="NDV30500.1"/>
    <property type="molecule type" value="Transcribed_RNA"/>
</dbReference>
<evidence type="ECO:0000256" key="4">
    <source>
        <dbReference type="ARBA" id="ARBA00011209"/>
    </source>
</evidence>
<dbReference type="SUPFAM" id="SSF55681">
    <property type="entry name" value="Class II aaRS and biotin synthetases"/>
    <property type="match status" value="1"/>
</dbReference>
<dbReference type="Gene3D" id="3.50.40.10">
    <property type="entry name" value="Phenylalanyl-trna Synthetase, Chain B, domain 3"/>
    <property type="match status" value="1"/>
</dbReference>
<feature type="domain" description="B5" evidence="16">
    <location>
        <begin position="289"/>
        <end position="368"/>
    </location>
</feature>
<comment type="subcellular location">
    <subcellularLocation>
        <location evidence="2">Cytoplasm</location>
    </subcellularLocation>
</comment>
<evidence type="ECO:0000256" key="14">
    <source>
        <dbReference type="ARBA" id="ARBA00033189"/>
    </source>
</evidence>
<dbReference type="CDD" id="cd00769">
    <property type="entry name" value="PheRS_beta_core"/>
    <property type="match status" value="1"/>
</dbReference>
<dbReference type="PANTHER" id="PTHR10947:SF0">
    <property type="entry name" value="PHENYLALANINE--TRNA LIGASE BETA SUBUNIT"/>
    <property type="match status" value="1"/>
</dbReference>
<evidence type="ECO:0000256" key="11">
    <source>
        <dbReference type="ARBA" id="ARBA00022842"/>
    </source>
</evidence>
<evidence type="ECO:0000256" key="5">
    <source>
        <dbReference type="ARBA" id="ARBA00012814"/>
    </source>
</evidence>
<accession>A0A6B2L0H3</accession>
<evidence type="ECO:0000256" key="7">
    <source>
        <dbReference type="ARBA" id="ARBA00022598"/>
    </source>
</evidence>
<dbReference type="InterPro" id="IPR040659">
    <property type="entry name" value="PhetRS_B1"/>
</dbReference>
<dbReference type="AlphaFoldDB" id="A0A6B2L0H3"/>
<dbReference type="GO" id="GO:0000287">
    <property type="term" value="F:magnesium ion binding"/>
    <property type="evidence" value="ECO:0007669"/>
    <property type="project" value="InterPro"/>
</dbReference>
<evidence type="ECO:0000313" key="17">
    <source>
        <dbReference type="EMBL" id="NDV30500.1"/>
    </source>
</evidence>
<evidence type="ECO:0000256" key="3">
    <source>
        <dbReference type="ARBA" id="ARBA00007438"/>
    </source>
</evidence>
<dbReference type="Gene3D" id="3.30.930.10">
    <property type="entry name" value="Bira Bifunctional Protein, Domain 2"/>
    <property type="match status" value="1"/>
</dbReference>
<dbReference type="FunFam" id="3.50.40.10:FF:000002">
    <property type="entry name" value="phenylalanine--tRNA ligase beta subunit"/>
    <property type="match status" value="1"/>
</dbReference>
<dbReference type="Pfam" id="PF17759">
    <property type="entry name" value="tRNA_synthFbeta"/>
    <property type="match status" value="1"/>
</dbReference>
<keyword evidence="10" id="KW-0067">ATP-binding</keyword>
<keyword evidence="9" id="KW-0547">Nucleotide-binding</keyword>
<keyword evidence="13" id="KW-0030">Aminoacyl-tRNA synthetase</keyword>
<dbReference type="PANTHER" id="PTHR10947">
    <property type="entry name" value="PHENYLALANYL-TRNA SYNTHETASE BETA CHAIN AND LEUCINE-RICH REPEAT-CONTAINING PROTEIN 47"/>
    <property type="match status" value="1"/>
</dbReference>
<dbReference type="GO" id="GO:0003723">
    <property type="term" value="F:RNA binding"/>
    <property type="evidence" value="ECO:0007669"/>
    <property type="project" value="InterPro"/>
</dbReference>
<keyword evidence="8" id="KW-0479">Metal-binding</keyword>
<comment type="catalytic activity">
    <reaction evidence="15">
        <text>tRNA(Phe) + L-phenylalanine + ATP = L-phenylalanyl-tRNA(Phe) + AMP + diphosphate + H(+)</text>
        <dbReference type="Rhea" id="RHEA:19413"/>
        <dbReference type="Rhea" id="RHEA-COMP:9668"/>
        <dbReference type="Rhea" id="RHEA-COMP:9699"/>
        <dbReference type="ChEBI" id="CHEBI:15378"/>
        <dbReference type="ChEBI" id="CHEBI:30616"/>
        <dbReference type="ChEBI" id="CHEBI:33019"/>
        <dbReference type="ChEBI" id="CHEBI:58095"/>
        <dbReference type="ChEBI" id="CHEBI:78442"/>
        <dbReference type="ChEBI" id="CHEBI:78531"/>
        <dbReference type="ChEBI" id="CHEBI:456215"/>
        <dbReference type="EC" id="6.1.1.20"/>
    </reaction>
</comment>
<dbReference type="SUPFAM" id="SSF46955">
    <property type="entry name" value="Putative DNA-binding domain"/>
    <property type="match status" value="2"/>
</dbReference>
<dbReference type="SMART" id="SM00874">
    <property type="entry name" value="B5"/>
    <property type="match status" value="1"/>
</dbReference>
<evidence type="ECO:0000256" key="2">
    <source>
        <dbReference type="ARBA" id="ARBA00004496"/>
    </source>
</evidence>
<evidence type="ECO:0000256" key="15">
    <source>
        <dbReference type="ARBA" id="ARBA00049255"/>
    </source>
</evidence>
<comment type="similarity">
    <text evidence="3">Belongs to the phenylalanyl-tRNA synthetase beta subunit family. Type 2 subfamily.</text>
</comment>
<dbReference type="NCBIfam" id="TIGR00471">
    <property type="entry name" value="pheT_arch"/>
    <property type="match status" value="1"/>
</dbReference>
<name>A0A6B2L0H3_9EUKA</name>
<dbReference type="InterPro" id="IPR005146">
    <property type="entry name" value="B3/B4_tRNA-bd"/>
</dbReference>
<comment type="cofactor">
    <cofactor evidence="1">
        <name>Mg(2+)</name>
        <dbReference type="ChEBI" id="CHEBI:18420"/>
    </cofactor>
</comment>
<dbReference type="InterPro" id="IPR045864">
    <property type="entry name" value="aa-tRNA-synth_II/BPL/LPL"/>
</dbReference>
<proteinExistence type="inferred from homology"/>
<dbReference type="FunFam" id="3.30.930.10:FF:000059">
    <property type="entry name" value="phenylalanine--tRNA ligase beta subunit"/>
    <property type="match status" value="1"/>
</dbReference>
<dbReference type="InterPro" id="IPR005147">
    <property type="entry name" value="tRNA_synthase_B5-dom"/>
</dbReference>
<dbReference type="GO" id="GO:0004826">
    <property type="term" value="F:phenylalanine-tRNA ligase activity"/>
    <property type="evidence" value="ECO:0007669"/>
    <property type="project" value="UniProtKB-EC"/>
</dbReference>
<evidence type="ECO:0000256" key="13">
    <source>
        <dbReference type="ARBA" id="ARBA00023146"/>
    </source>
</evidence>
<dbReference type="InterPro" id="IPR004531">
    <property type="entry name" value="Phe-tRNA-synth_IIc_bsu_arc_euk"/>
</dbReference>
<evidence type="ECO:0000256" key="10">
    <source>
        <dbReference type="ARBA" id="ARBA00022840"/>
    </source>
</evidence>